<evidence type="ECO:0000313" key="7">
    <source>
        <dbReference type="Proteomes" id="UP001152561"/>
    </source>
</evidence>
<name>A0A9Q1R004_9SOLA</name>
<gene>
    <name evidence="6" type="ORF">K7X08_007492</name>
</gene>
<evidence type="ECO:0000256" key="3">
    <source>
        <dbReference type="ARBA" id="ARBA00023242"/>
    </source>
</evidence>
<sequence length="167" mass="19014">MLHLKNEFLGELDTSYRGHPSLPFDGNQDYCLSNDLCCFQLVNMRQESTSPSLVINSTSSGVSHKPSKTRIRWKATPKQILNLMDSESLTLDHVKSHLHKYRNAKHPESAGKSEKRNSPDAVTDFESKTGIEIKEALKMQLEVQRCLHEQLEWLILEKSASLGVFNF</sequence>
<evidence type="ECO:0000256" key="1">
    <source>
        <dbReference type="ARBA" id="ARBA00023015"/>
    </source>
</evidence>
<dbReference type="OrthoDB" id="1660006at2759"/>
<dbReference type="PANTHER" id="PTHR31499">
    <property type="entry name" value="MYB FAMILY TRANSCRIPTION FACTOR PHL11"/>
    <property type="match status" value="1"/>
</dbReference>
<dbReference type="InterPro" id="IPR046955">
    <property type="entry name" value="PHR1-like"/>
</dbReference>
<dbReference type="EMBL" id="JAJAGQ010000019">
    <property type="protein sequence ID" value="KAJ8534168.1"/>
    <property type="molecule type" value="Genomic_DNA"/>
</dbReference>
<keyword evidence="7" id="KW-1185">Reference proteome</keyword>
<dbReference type="Pfam" id="PF14379">
    <property type="entry name" value="Myb_CC_LHEQLE"/>
    <property type="match status" value="1"/>
</dbReference>
<evidence type="ECO:0000259" key="5">
    <source>
        <dbReference type="Pfam" id="PF14379"/>
    </source>
</evidence>
<dbReference type="GO" id="GO:0003700">
    <property type="term" value="F:DNA-binding transcription factor activity"/>
    <property type="evidence" value="ECO:0007669"/>
    <property type="project" value="InterPro"/>
</dbReference>
<protein>
    <recommendedName>
        <fullName evidence="5">MYB-CC type transcription factor LHEQLE-containing domain-containing protein</fullName>
    </recommendedName>
</protein>
<proteinExistence type="predicted"/>
<feature type="region of interest" description="Disordered" evidence="4">
    <location>
        <begin position="101"/>
        <end position="124"/>
    </location>
</feature>
<dbReference type="InterPro" id="IPR025756">
    <property type="entry name" value="Myb_CC_LHEQLE"/>
</dbReference>
<dbReference type="GO" id="GO:0003677">
    <property type="term" value="F:DNA binding"/>
    <property type="evidence" value="ECO:0007669"/>
    <property type="project" value="InterPro"/>
</dbReference>
<evidence type="ECO:0000313" key="6">
    <source>
        <dbReference type="EMBL" id="KAJ8534168.1"/>
    </source>
</evidence>
<feature type="compositionally biased region" description="Basic and acidic residues" evidence="4">
    <location>
        <begin position="105"/>
        <end position="118"/>
    </location>
</feature>
<accession>A0A9Q1R004</accession>
<dbReference type="InterPro" id="IPR006447">
    <property type="entry name" value="Myb_dom_plants"/>
</dbReference>
<evidence type="ECO:0000256" key="4">
    <source>
        <dbReference type="SAM" id="MobiDB-lite"/>
    </source>
</evidence>
<keyword evidence="3" id="KW-0539">Nucleus</keyword>
<keyword evidence="1" id="KW-0805">Transcription regulation</keyword>
<comment type="caution">
    <text evidence="6">The sequence shown here is derived from an EMBL/GenBank/DDBJ whole genome shotgun (WGS) entry which is preliminary data.</text>
</comment>
<dbReference type="Proteomes" id="UP001152561">
    <property type="component" value="Unassembled WGS sequence"/>
</dbReference>
<keyword evidence="2" id="KW-0804">Transcription</keyword>
<organism evidence="6 7">
    <name type="scientific">Anisodus acutangulus</name>
    <dbReference type="NCBI Taxonomy" id="402998"/>
    <lineage>
        <taxon>Eukaryota</taxon>
        <taxon>Viridiplantae</taxon>
        <taxon>Streptophyta</taxon>
        <taxon>Embryophyta</taxon>
        <taxon>Tracheophyta</taxon>
        <taxon>Spermatophyta</taxon>
        <taxon>Magnoliopsida</taxon>
        <taxon>eudicotyledons</taxon>
        <taxon>Gunneridae</taxon>
        <taxon>Pentapetalae</taxon>
        <taxon>asterids</taxon>
        <taxon>lamiids</taxon>
        <taxon>Solanales</taxon>
        <taxon>Solanaceae</taxon>
        <taxon>Solanoideae</taxon>
        <taxon>Hyoscyameae</taxon>
        <taxon>Anisodus</taxon>
    </lineage>
</organism>
<feature type="domain" description="MYB-CC type transcription factor LHEQLE-containing" evidence="5">
    <location>
        <begin position="131"/>
        <end position="152"/>
    </location>
</feature>
<reference evidence="7" key="1">
    <citation type="journal article" date="2023" name="Proc. Natl. Acad. Sci. U.S.A.">
        <title>Genomic and structural basis for evolution of tropane alkaloid biosynthesis.</title>
        <authorList>
            <person name="Wanga Y.-J."/>
            <person name="Taina T."/>
            <person name="Yua J.-Y."/>
            <person name="Lia J."/>
            <person name="Xua B."/>
            <person name="Chenc J."/>
            <person name="D'Auriad J.C."/>
            <person name="Huanga J.-P."/>
            <person name="Huanga S.-X."/>
        </authorList>
    </citation>
    <scope>NUCLEOTIDE SEQUENCE [LARGE SCALE GENOMIC DNA]</scope>
    <source>
        <strain evidence="7">cv. KIB-2019</strain>
    </source>
</reference>
<dbReference type="Gene3D" id="1.10.10.60">
    <property type="entry name" value="Homeodomain-like"/>
    <property type="match status" value="1"/>
</dbReference>
<dbReference type="NCBIfam" id="TIGR01557">
    <property type="entry name" value="myb_SHAQKYF"/>
    <property type="match status" value="1"/>
</dbReference>
<dbReference type="PANTHER" id="PTHR31499:SF85">
    <property type="entry name" value="TRANSCRIPTION FACTOR MYB-RELATED FAMILY"/>
    <property type="match status" value="1"/>
</dbReference>
<evidence type="ECO:0000256" key="2">
    <source>
        <dbReference type="ARBA" id="ARBA00023163"/>
    </source>
</evidence>
<dbReference type="AlphaFoldDB" id="A0A9Q1R004"/>